<dbReference type="EMBL" id="FZNO01000003">
    <property type="protein sequence ID" value="SNR33074.1"/>
    <property type="molecule type" value="Genomic_DNA"/>
</dbReference>
<gene>
    <name evidence="2" type="ORF">SAMN06272737_10387</name>
</gene>
<proteinExistence type="predicted"/>
<keyword evidence="3" id="KW-1185">Reference proteome</keyword>
<organism evidence="2 3">
    <name type="scientific">Blastococcus mobilis</name>
    <dbReference type="NCBI Taxonomy" id="1938746"/>
    <lineage>
        <taxon>Bacteria</taxon>
        <taxon>Bacillati</taxon>
        <taxon>Actinomycetota</taxon>
        <taxon>Actinomycetes</taxon>
        <taxon>Geodermatophilales</taxon>
        <taxon>Geodermatophilaceae</taxon>
        <taxon>Blastococcus</taxon>
    </lineage>
</organism>
<accession>A0A238VFY6</accession>
<evidence type="ECO:0000313" key="2">
    <source>
        <dbReference type="EMBL" id="SNR33074.1"/>
    </source>
</evidence>
<protein>
    <submittedName>
        <fullName evidence="2">Uncharacterized protein</fullName>
    </submittedName>
</protein>
<dbReference type="OrthoDB" id="9963814at2"/>
<evidence type="ECO:0000313" key="3">
    <source>
        <dbReference type="Proteomes" id="UP000198403"/>
    </source>
</evidence>
<evidence type="ECO:0000256" key="1">
    <source>
        <dbReference type="SAM" id="MobiDB-lite"/>
    </source>
</evidence>
<dbReference type="Proteomes" id="UP000198403">
    <property type="component" value="Unassembled WGS sequence"/>
</dbReference>
<feature type="region of interest" description="Disordered" evidence="1">
    <location>
        <begin position="1"/>
        <end position="39"/>
    </location>
</feature>
<reference evidence="2 3" key="1">
    <citation type="submission" date="2017-06" db="EMBL/GenBank/DDBJ databases">
        <authorList>
            <person name="Kim H.J."/>
            <person name="Triplett B.A."/>
        </authorList>
    </citation>
    <scope>NUCLEOTIDE SEQUENCE [LARGE SCALE GENOMIC DNA]</scope>
    <source>
        <strain evidence="2 3">DSM 44272</strain>
    </source>
</reference>
<name>A0A238VFY6_9ACTN</name>
<dbReference type="RefSeq" id="WP_089335235.1">
    <property type="nucleotide sequence ID" value="NZ_FZNO01000003.1"/>
</dbReference>
<sequence>MADDTTPDTGGDLPPVSGETARTGWYRSPSGTIAHADGPDQKRAFADRGWDEISEDDAKTAIAEGVQLTVDRGDTKGTFDADAVNAAVANESTSRPRRRRA</sequence>
<dbReference type="AlphaFoldDB" id="A0A238VFY6"/>